<keyword evidence="2" id="KW-1185">Reference proteome</keyword>
<reference evidence="1 2" key="1">
    <citation type="submission" date="2019-07" db="EMBL/GenBank/DDBJ databases">
        <title>Sulfurimonas paralvinellae sp. nov., a novel mesophilic, hydrogen- and sulfur-oxidizing chemolithoautotroph within the Epsilonproteo- bacteria isolated from a deep-sea hydrothermal vent polychaete nest, reclassification of Thiomicrospira denitrificans as Sulfurimonas denitrificans comb. nov. and emended description of the genus Sulfurimonas.</title>
        <authorList>
            <person name="Wang S."/>
            <person name="Jiang L."/>
            <person name="Shao Z."/>
        </authorList>
    </citation>
    <scope>NUCLEOTIDE SEQUENCE [LARGE SCALE GENOMIC DNA]</scope>
    <source>
        <strain evidence="1 2">GO25</strain>
    </source>
</reference>
<dbReference type="AlphaFoldDB" id="A0A7M1B842"/>
<sequence>MKIFLIILVIIGNILHASDIELESAIFNKVLRAVTAKEHPKVCIYKSNKALETYPGAIEIVTQCSEADVVLLSTLKNLPVTCKDKVLFGTRYSQLKNPDVVGAFFWQKGRPNILFYDYRLKKHHIKLDKSFDKYIEK</sequence>
<proteinExistence type="predicted"/>
<organism evidence="1 2">
    <name type="scientific">Sulfurimonas paralvinellae</name>
    <dbReference type="NCBI Taxonomy" id="317658"/>
    <lineage>
        <taxon>Bacteria</taxon>
        <taxon>Pseudomonadati</taxon>
        <taxon>Campylobacterota</taxon>
        <taxon>Epsilonproteobacteria</taxon>
        <taxon>Campylobacterales</taxon>
        <taxon>Sulfurimonadaceae</taxon>
        <taxon>Sulfurimonas</taxon>
    </lineage>
</organism>
<gene>
    <name evidence="1" type="ORF">FM071_06290</name>
</gene>
<accession>A0A7M1B842</accession>
<evidence type="ECO:0000313" key="1">
    <source>
        <dbReference type="EMBL" id="QOP45919.1"/>
    </source>
</evidence>
<evidence type="ECO:0000313" key="2">
    <source>
        <dbReference type="Proteomes" id="UP000593580"/>
    </source>
</evidence>
<dbReference type="Proteomes" id="UP000593580">
    <property type="component" value="Chromosome"/>
</dbReference>
<dbReference type="RefSeq" id="WP_193109926.1">
    <property type="nucleotide sequence ID" value="NZ_CP041406.1"/>
</dbReference>
<protein>
    <submittedName>
        <fullName evidence="1">Uncharacterized protein</fullName>
    </submittedName>
</protein>
<dbReference type="KEGG" id="spal:FM071_06290"/>
<dbReference type="EMBL" id="CP041406">
    <property type="protein sequence ID" value="QOP45919.1"/>
    <property type="molecule type" value="Genomic_DNA"/>
</dbReference>
<name>A0A7M1B842_9BACT</name>